<organism evidence="5 6">
    <name type="scientific">Slackia equolifaciens</name>
    <dbReference type="NCBI Taxonomy" id="498718"/>
    <lineage>
        <taxon>Bacteria</taxon>
        <taxon>Bacillati</taxon>
        <taxon>Actinomycetota</taxon>
        <taxon>Coriobacteriia</taxon>
        <taxon>Eggerthellales</taxon>
        <taxon>Eggerthellaceae</taxon>
        <taxon>Slackia</taxon>
    </lineage>
</organism>
<evidence type="ECO:0000313" key="6">
    <source>
        <dbReference type="Proteomes" id="UP000786989"/>
    </source>
</evidence>
<keyword evidence="4" id="KW-0472">Membrane</keyword>
<dbReference type="SUPFAM" id="SSF63817">
    <property type="entry name" value="Sortase"/>
    <property type="match status" value="1"/>
</dbReference>
<dbReference type="InterPro" id="IPR005754">
    <property type="entry name" value="Sortase"/>
</dbReference>
<sequence>MSPASNASHSTDFGARQTSGARPPYGQPAQSRSGDRARPGQVRPGQGFDRARPSQDRPGQARPASRGVLPPVNPPADQWDVSGVSTNAAQNFNTYSRANYGRQMMDSRNRGKRRIWTVVLVIASLVLVACLAILGVIAWGYYSGTKTYDEIAQSANVATEANALADMTVDWDALLAQNPDTVAWIYMPGTSIDYPVVRGDSDEEYLRKDFAGNEGGIVSKGAIFLSVVNSPDFSDDNNFIYGHNMNDDTMFAHLVAMEDQATFDAARTFYVFTPTCNYRCTTLALDVVANTETSIIQPTFADSATLAQYAQERIDAATAKATDVDLGSISKMFTLITCGDDYATTRAVLFGGVVETAVPTNAQTAETQESSDQGDEAGQQEGDQSGDASDEGQDAASDEASNGGEEDQQAA</sequence>
<evidence type="ECO:0000313" key="5">
    <source>
        <dbReference type="EMBL" id="HJF66506.1"/>
    </source>
</evidence>
<dbReference type="CDD" id="cd05826">
    <property type="entry name" value="Sortase_B"/>
    <property type="match status" value="1"/>
</dbReference>
<dbReference type="Gene3D" id="2.40.260.10">
    <property type="entry name" value="Sortase"/>
    <property type="match status" value="1"/>
</dbReference>
<comment type="caution">
    <text evidence="5">The sequence shown here is derived from an EMBL/GenBank/DDBJ whole genome shotgun (WGS) entry which is preliminary data.</text>
</comment>
<feature type="active site" description="Proton donor/acceptor" evidence="2">
    <location>
        <position position="243"/>
    </location>
</feature>
<feature type="compositionally biased region" description="Polar residues" evidence="3">
    <location>
        <begin position="1"/>
        <end position="20"/>
    </location>
</feature>
<dbReference type="InterPro" id="IPR009835">
    <property type="entry name" value="SrtB"/>
</dbReference>
<accession>A0A9D2UYY8</accession>
<feature type="transmembrane region" description="Helical" evidence="4">
    <location>
        <begin position="115"/>
        <end position="142"/>
    </location>
</feature>
<keyword evidence="4" id="KW-0812">Transmembrane</keyword>
<dbReference type="InterPro" id="IPR023365">
    <property type="entry name" value="Sortase_dom-sf"/>
</dbReference>
<name>A0A9D2UYY8_9ACTN</name>
<dbReference type="AlphaFoldDB" id="A0A9D2UYY8"/>
<reference evidence="5" key="2">
    <citation type="submission" date="2021-09" db="EMBL/GenBank/DDBJ databases">
        <authorList>
            <person name="Gilroy R."/>
        </authorList>
    </citation>
    <scope>NUCLEOTIDE SEQUENCE</scope>
    <source>
        <strain evidence="5">ChiGjej6B6-11269</strain>
    </source>
</reference>
<evidence type="ECO:0000256" key="4">
    <source>
        <dbReference type="SAM" id="Phobius"/>
    </source>
</evidence>
<dbReference type="Pfam" id="PF04203">
    <property type="entry name" value="Sortase"/>
    <property type="match status" value="1"/>
</dbReference>
<reference evidence="5" key="1">
    <citation type="journal article" date="2021" name="PeerJ">
        <title>Extensive microbial diversity within the chicken gut microbiome revealed by metagenomics and culture.</title>
        <authorList>
            <person name="Gilroy R."/>
            <person name="Ravi A."/>
            <person name="Getino M."/>
            <person name="Pursley I."/>
            <person name="Horton D.L."/>
            <person name="Alikhan N.F."/>
            <person name="Baker D."/>
            <person name="Gharbi K."/>
            <person name="Hall N."/>
            <person name="Watson M."/>
            <person name="Adriaenssens E.M."/>
            <person name="Foster-Nyarko E."/>
            <person name="Jarju S."/>
            <person name="Secka A."/>
            <person name="Antonio M."/>
            <person name="Oren A."/>
            <person name="Chaudhuri R.R."/>
            <person name="La Ragione R."/>
            <person name="Hildebrand F."/>
            <person name="Pallen M.J."/>
        </authorList>
    </citation>
    <scope>NUCLEOTIDE SEQUENCE</scope>
    <source>
        <strain evidence="5">ChiGjej6B6-11269</strain>
    </source>
</reference>
<protein>
    <submittedName>
        <fullName evidence="5">Class B sortase</fullName>
    </submittedName>
</protein>
<dbReference type="EMBL" id="DYWI01000201">
    <property type="protein sequence ID" value="HJF66506.1"/>
    <property type="molecule type" value="Genomic_DNA"/>
</dbReference>
<feature type="region of interest" description="Disordered" evidence="3">
    <location>
        <begin position="1"/>
        <end position="82"/>
    </location>
</feature>
<feature type="active site" description="Acyl-thioester intermediate" evidence="2">
    <location>
        <position position="338"/>
    </location>
</feature>
<keyword evidence="4" id="KW-1133">Transmembrane helix</keyword>
<feature type="region of interest" description="Disordered" evidence="3">
    <location>
        <begin position="363"/>
        <end position="411"/>
    </location>
</feature>
<gene>
    <name evidence="5" type="ORF">K8U77_10405</name>
</gene>
<dbReference type="Proteomes" id="UP000786989">
    <property type="component" value="Unassembled WGS sequence"/>
</dbReference>
<evidence type="ECO:0000256" key="3">
    <source>
        <dbReference type="SAM" id="MobiDB-lite"/>
    </source>
</evidence>
<keyword evidence="1" id="KW-0378">Hydrolase</keyword>
<evidence type="ECO:0000256" key="2">
    <source>
        <dbReference type="PIRSR" id="PIRSR605754-1"/>
    </source>
</evidence>
<evidence type="ECO:0000256" key="1">
    <source>
        <dbReference type="ARBA" id="ARBA00022801"/>
    </source>
</evidence>
<feature type="compositionally biased region" description="Low complexity" evidence="3">
    <location>
        <begin position="376"/>
        <end position="387"/>
    </location>
</feature>
<feature type="compositionally biased region" description="Acidic residues" evidence="3">
    <location>
        <begin position="388"/>
        <end position="397"/>
    </location>
</feature>
<dbReference type="GO" id="GO:0016787">
    <property type="term" value="F:hydrolase activity"/>
    <property type="evidence" value="ECO:0007669"/>
    <property type="project" value="UniProtKB-KW"/>
</dbReference>
<proteinExistence type="predicted"/>